<dbReference type="SUPFAM" id="SSF88713">
    <property type="entry name" value="Glycoside hydrolase/deacetylase"/>
    <property type="match status" value="1"/>
</dbReference>
<protein>
    <submittedName>
        <fullName evidence="2">Chitin deacetylase</fullName>
    </submittedName>
</protein>
<organism evidence="2 3">
    <name type="scientific">Xanthomonas axonopodis</name>
    <dbReference type="NCBI Taxonomy" id="53413"/>
    <lineage>
        <taxon>Bacteria</taxon>
        <taxon>Pseudomonadati</taxon>
        <taxon>Pseudomonadota</taxon>
        <taxon>Gammaproteobacteria</taxon>
        <taxon>Lysobacterales</taxon>
        <taxon>Lysobacteraceae</taxon>
        <taxon>Xanthomonas</taxon>
    </lineage>
</organism>
<sequence length="296" mass="32515">MNAARDLLGYGATPPAAQWPGGARIAVQFVINYEEGAENCVLNGDAGSEAFLSDMVGAQAQPGARAMAMESLYEYGSRAGFWRLHRLFTARNVPVTVFGVAQALASNPDAVAAMQAAGWEIASHGLRWIDYQHMDESTERAHIAQAIAVHTRVTGSRPLGWYQGRTSHNTARLIAEEGGFVYDADSYADDVPYYDSRHGRAQLIMPYTLDANDMKFVAYNGFADGEPFFRYLRDSFEQLRSEGGRMLSIGLHGRIVGKPARAAALARFVDHVLASGDAWIARRIDIARHWLQVHPA</sequence>
<reference evidence="2 3" key="1">
    <citation type="submission" date="2014-02" db="EMBL/GenBank/DDBJ databases">
        <title>Genome sequence of Xanthomonas axonopodis DSM 3585 (T).</title>
        <authorList>
            <person name="Midha S."/>
            <person name="Patil P.B."/>
        </authorList>
    </citation>
    <scope>NUCLEOTIDE SEQUENCE [LARGE SCALE GENOMIC DNA]</scope>
    <source>
        <strain evidence="2 3">DSM 3585</strain>
    </source>
</reference>
<dbReference type="InterPro" id="IPR011330">
    <property type="entry name" value="Glyco_hydro/deAcase_b/a-brl"/>
</dbReference>
<proteinExistence type="predicted"/>
<dbReference type="InterPro" id="IPR017625">
    <property type="entry name" value="PuuE"/>
</dbReference>
<dbReference type="PROSITE" id="PS51677">
    <property type="entry name" value="NODB"/>
    <property type="match status" value="1"/>
</dbReference>
<gene>
    <name evidence="2" type="ORF">XAXN_15400</name>
</gene>
<dbReference type="PATRIC" id="fig|53413.25.peg.1404"/>
<accession>A0A0P6W236</accession>
<dbReference type="GO" id="GO:0016810">
    <property type="term" value="F:hydrolase activity, acting on carbon-nitrogen (but not peptide) bonds"/>
    <property type="evidence" value="ECO:0007669"/>
    <property type="project" value="InterPro"/>
</dbReference>
<evidence type="ECO:0000313" key="2">
    <source>
        <dbReference type="EMBL" id="KPL48162.1"/>
    </source>
</evidence>
<dbReference type="GO" id="GO:0005975">
    <property type="term" value="P:carbohydrate metabolic process"/>
    <property type="evidence" value="ECO:0007669"/>
    <property type="project" value="InterPro"/>
</dbReference>
<dbReference type="OrthoDB" id="9787041at2"/>
<dbReference type="CDD" id="cd10977">
    <property type="entry name" value="CE4_PuuE_SpCDA1"/>
    <property type="match status" value="1"/>
</dbReference>
<dbReference type="RefSeq" id="WP_054320148.1">
    <property type="nucleotide sequence ID" value="NZ_JFAQ01000167.1"/>
</dbReference>
<comment type="caution">
    <text evidence="2">The sequence shown here is derived from an EMBL/GenBank/DDBJ whole genome shotgun (WGS) entry which is preliminary data.</text>
</comment>
<dbReference type="EMBL" id="JFAQ01000167">
    <property type="protein sequence ID" value="KPL48162.1"/>
    <property type="molecule type" value="Genomic_DNA"/>
</dbReference>
<dbReference type="PANTHER" id="PTHR43123:SF1">
    <property type="entry name" value="POLYSACCHARIDE DEACETYLASE-RELATED"/>
    <property type="match status" value="1"/>
</dbReference>
<dbReference type="NCBIfam" id="TIGR03212">
    <property type="entry name" value="uraD_N-term-dom"/>
    <property type="match status" value="1"/>
</dbReference>
<dbReference type="AlphaFoldDB" id="A0A0P6W236"/>
<feature type="domain" description="NodB homology" evidence="1">
    <location>
        <begin position="67"/>
        <end position="281"/>
    </location>
</feature>
<dbReference type="Gene3D" id="3.20.20.370">
    <property type="entry name" value="Glycoside hydrolase/deacetylase"/>
    <property type="match status" value="1"/>
</dbReference>
<name>A0A0P6W236_9XANT</name>
<dbReference type="Pfam" id="PF01522">
    <property type="entry name" value="Polysacc_deac_1"/>
    <property type="match status" value="1"/>
</dbReference>
<dbReference type="PANTHER" id="PTHR43123">
    <property type="entry name" value="POLYSACCHARIDE DEACETYLASE-RELATED"/>
    <property type="match status" value="1"/>
</dbReference>
<dbReference type="InterPro" id="IPR002509">
    <property type="entry name" value="NODB_dom"/>
</dbReference>
<evidence type="ECO:0000259" key="1">
    <source>
        <dbReference type="PROSITE" id="PS51677"/>
    </source>
</evidence>
<evidence type="ECO:0000313" key="3">
    <source>
        <dbReference type="Proteomes" id="UP000054035"/>
    </source>
</evidence>
<dbReference type="Proteomes" id="UP000054035">
    <property type="component" value="Unassembled WGS sequence"/>
</dbReference>